<evidence type="ECO:0000259" key="2">
    <source>
        <dbReference type="PROSITE" id="PS50125"/>
    </source>
</evidence>
<keyword evidence="1" id="KW-0472">Membrane</keyword>
<evidence type="ECO:0000256" key="1">
    <source>
        <dbReference type="SAM" id="Phobius"/>
    </source>
</evidence>
<proteinExistence type="predicted"/>
<dbReference type="InterPro" id="IPR001054">
    <property type="entry name" value="A/G_cyclase"/>
</dbReference>
<dbReference type="GO" id="GO:0035556">
    <property type="term" value="P:intracellular signal transduction"/>
    <property type="evidence" value="ECO:0007669"/>
    <property type="project" value="InterPro"/>
</dbReference>
<dbReference type="InterPro" id="IPR050697">
    <property type="entry name" value="Adenylyl/Guanylyl_Cyclase_3/4"/>
</dbReference>
<feature type="transmembrane region" description="Helical" evidence="1">
    <location>
        <begin position="41"/>
        <end position="61"/>
    </location>
</feature>
<dbReference type="PANTHER" id="PTHR43081:SF18">
    <property type="entry name" value="BLL7624 PROTEIN"/>
    <property type="match status" value="1"/>
</dbReference>
<comment type="caution">
    <text evidence="3">The sequence shown here is derived from an EMBL/GenBank/DDBJ whole genome shotgun (WGS) entry which is preliminary data.</text>
</comment>
<dbReference type="CDD" id="cd07302">
    <property type="entry name" value="CHD"/>
    <property type="match status" value="1"/>
</dbReference>
<dbReference type="PROSITE" id="PS50125">
    <property type="entry name" value="GUANYLATE_CYCLASE_2"/>
    <property type="match status" value="1"/>
</dbReference>
<gene>
    <name evidence="3" type="ORF">BJI46_03045</name>
</gene>
<accession>A0A1E7R9A0</accession>
<dbReference type="OrthoDB" id="9806704at2"/>
<reference evidence="3 4" key="1">
    <citation type="submission" date="2016-09" db="EMBL/GenBank/DDBJ databases">
        <authorList>
            <person name="Capua I."/>
            <person name="De Benedictis P."/>
            <person name="Joannis T."/>
            <person name="Lombin L.H."/>
            <person name="Cattoli G."/>
        </authorList>
    </citation>
    <scope>NUCLEOTIDE SEQUENCE [LARGE SCALE GENOMIC DNA]</scope>
    <source>
        <strain evidence="3 4">ANC 4671</strain>
    </source>
</reference>
<dbReference type="Proteomes" id="UP000185895">
    <property type="component" value="Unassembled WGS sequence"/>
</dbReference>
<feature type="transmembrane region" description="Helical" evidence="1">
    <location>
        <begin position="16"/>
        <end position="35"/>
    </location>
</feature>
<evidence type="ECO:0000313" key="4">
    <source>
        <dbReference type="Proteomes" id="UP000185895"/>
    </source>
</evidence>
<feature type="transmembrane region" description="Helical" evidence="1">
    <location>
        <begin position="117"/>
        <end position="140"/>
    </location>
</feature>
<sequence>MKKKFLDVAPYQFIKLLRLLSYLLLSLIMLVSSVTEINIEFFHLVVIPVALLVLLIERFSFSKIEYHYGKDIRNNITFLSDVFLTALFISAMHMALIPSMTIIGALIYSAIFRQIHYIYILLTPIIGISVFYISSFLLFGFEPYIKNSSLELNVLSLISFLTFIAITMYYQTLRISQLHEKKLYYFNEMNRYVHLNNQLARYAPTQVWQSIMRGEIEAKIEYKRRKLTVFFSDIQGFTELSDQLIPDDLAFLLNDYLTHMTDIAKHYGGTIDKFMGDGILIFFGDPDSRGIKEDAIACLNMAVAMRQQMRVLRERWIKLGFASLHIRMGIATGYCHVGNYGTSHRMAYSIVGRDANIAARLQSAADVDQILISDETFNLVREHFLCIKHPPLKLKGISGFIQSWQVIEHYHDSIDKYRRWYDYEYKGFNLLLNLDKTPIYQYPELIDIMEKTIERLKLQRDQTDFDGVVPLKQEDIVMIDSDLQLKQQLQDKEKTKP</sequence>
<keyword evidence="4" id="KW-1185">Reference proteome</keyword>
<dbReference type="AlphaFoldDB" id="A0A1E7R9A0"/>
<dbReference type="SUPFAM" id="SSF55073">
    <property type="entry name" value="Nucleotide cyclase"/>
    <property type="match status" value="1"/>
</dbReference>
<dbReference type="RefSeq" id="WP_070069943.1">
    <property type="nucleotide sequence ID" value="NZ_MKKK01000023.1"/>
</dbReference>
<dbReference type="GO" id="GO:0006171">
    <property type="term" value="P:cAMP biosynthetic process"/>
    <property type="evidence" value="ECO:0007669"/>
    <property type="project" value="TreeGrafter"/>
</dbReference>
<name>A0A1E7R9A0_9GAMM</name>
<dbReference type="Gene3D" id="3.30.70.1230">
    <property type="entry name" value="Nucleotide cyclase"/>
    <property type="match status" value="1"/>
</dbReference>
<feature type="transmembrane region" description="Helical" evidence="1">
    <location>
        <begin position="152"/>
        <end position="170"/>
    </location>
</feature>
<feature type="domain" description="Guanylate cyclase" evidence="2">
    <location>
        <begin position="228"/>
        <end position="362"/>
    </location>
</feature>
<dbReference type="STRING" id="1262585.BJI46_03045"/>
<keyword evidence="1" id="KW-0812">Transmembrane</keyword>
<dbReference type="EMBL" id="MKKK01000023">
    <property type="protein sequence ID" value="OEY95908.1"/>
    <property type="molecule type" value="Genomic_DNA"/>
</dbReference>
<organism evidence="3 4">
    <name type="scientific">Acinetobacter qingfengensis</name>
    <dbReference type="NCBI Taxonomy" id="1262585"/>
    <lineage>
        <taxon>Bacteria</taxon>
        <taxon>Pseudomonadati</taxon>
        <taxon>Pseudomonadota</taxon>
        <taxon>Gammaproteobacteria</taxon>
        <taxon>Moraxellales</taxon>
        <taxon>Moraxellaceae</taxon>
        <taxon>Acinetobacter</taxon>
    </lineage>
</organism>
<feature type="transmembrane region" description="Helical" evidence="1">
    <location>
        <begin position="82"/>
        <end position="111"/>
    </location>
</feature>
<dbReference type="PANTHER" id="PTHR43081">
    <property type="entry name" value="ADENYLATE CYCLASE, TERMINAL-DIFFERENTIATION SPECIFIC-RELATED"/>
    <property type="match status" value="1"/>
</dbReference>
<dbReference type="SMART" id="SM00044">
    <property type="entry name" value="CYCc"/>
    <property type="match status" value="1"/>
</dbReference>
<keyword evidence="1" id="KW-1133">Transmembrane helix</keyword>
<dbReference type="GO" id="GO:0004016">
    <property type="term" value="F:adenylate cyclase activity"/>
    <property type="evidence" value="ECO:0007669"/>
    <property type="project" value="UniProtKB-ARBA"/>
</dbReference>
<evidence type="ECO:0000313" key="3">
    <source>
        <dbReference type="EMBL" id="OEY95908.1"/>
    </source>
</evidence>
<dbReference type="Pfam" id="PF00211">
    <property type="entry name" value="Guanylate_cyc"/>
    <property type="match status" value="1"/>
</dbReference>
<dbReference type="InterPro" id="IPR029787">
    <property type="entry name" value="Nucleotide_cyclase"/>
</dbReference>
<protein>
    <submittedName>
        <fullName evidence="3">Guanylate cyclase</fullName>
    </submittedName>
</protein>